<dbReference type="InParanoid" id="A0A1B1AK87"/>
<organism evidence="1 2">
    <name type="scientific">Candidatus Viadribacter manganicus</name>
    <dbReference type="NCBI Taxonomy" id="1759059"/>
    <lineage>
        <taxon>Bacteria</taxon>
        <taxon>Pseudomonadati</taxon>
        <taxon>Pseudomonadota</taxon>
        <taxon>Alphaproteobacteria</taxon>
        <taxon>Hyphomonadales</taxon>
        <taxon>Hyphomonadaceae</taxon>
        <taxon>Candidatus Viadribacter</taxon>
    </lineage>
</organism>
<evidence type="ECO:0000313" key="2">
    <source>
        <dbReference type="Proteomes" id="UP000092498"/>
    </source>
</evidence>
<dbReference type="OrthoDB" id="3397773at2"/>
<dbReference type="RefSeq" id="WP_066772525.1">
    <property type="nucleotide sequence ID" value="NZ_CP013244.1"/>
</dbReference>
<protein>
    <recommendedName>
        <fullName evidence="3">Sulfotransferase family protein</fullName>
    </recommendedName>
</protein>
<sequence>MNLKSILTSPDLYVQSFDRDEAICFEMDQSAYQRSIFLDRRIAAKNMAHERVRRSDVLAAVKGAPAQGPINYIFHIAHCGSTLLARALDLPGQNLVLREPFTLRQLGVEAANGAEDAASIEMMRVLLARRYNENGPVIVKANVPVNFMIPALMRPQADQPAIVLHYALEDYLLAILRSEMHRGWVAHVSNELKPGIEKLTGRCAADESVAVSAARLWLAQLLQFDAALGAYPNTRSLSAEDLFEQPNAVLGAAFTLFGQPQNEAALDAIVSSELFTRYSKDPRHKFDNAQRVVRRAKLKEDLADELEAGRAWALAHAGQLPKRLSKPLVGDGCDLL</sequence>
<dbReference type="Proteomes" id="UP000092498">
    <property type="component" value="Chromosome"/>
</dbReference>
<dbReference type="SUPFAM" id="SSF52540">
    <property type="entry name" value="P-loop containing nucleoside triphosphate hydrolases"/>
    <property type="match status" value="1"/>
</dbReference>
<accession>A0A1B1AK87</accession>
<evidence type="ECO:0008006" key="3">
    <source>
        <dbReference type="Google" id="ProtNLM"/>
    </source>
</evidence>
<name>A0A1B1AK87_9PROT</name>
<dbReference type="EMBL" id="CP013244">
    <property type="protein sequence ID" value="ANP46955.1"/>
    <property type="molecule type" value="Genomic_DNA"/>
</dbReference>
<dbReference type="AlphaFoldDB" id="A0A1B1AK87"/>
<keyword evidence="2" id="KW-1185">Reference proteome</keyword>
<dbReference type="KEGG" id="cbot:ATE48_14025"/>
<proteinExistence type="predicted"/>
<evidence type="ECO:0000313" key="1">
    <source>
        <dbReference type="EMBL" id="ANP46955.1"/>
    </source>
</evidence>
<reference evidence="1 2" key="1">
    <citation type="submission" date="2015-11" db="EMBL/GenBank/DDBJ databases">
        <title>Whole-Genome Sequence of Candidatus Oderbacter manganicum from the National Park Lower Oder Valley, Germany.</title>
        <authorList>
            <person name="Braun B."/>
            <person name="Liere K."/>
            <person name="Szewzyk U."/>
        </authorList>
    </citation>
    <scope>NUCLEOTIDE SEQUENCE [LARGE SCALE GENOMIC DNA]</scope>
    <source>
        <strain evidence="1 2">OTSz_A_272</strain>
    </source>
</reference>
<dbReference type="Gene3D" id="3.40.50.300">
    <property type="entry name" value="P-loop containing nucleotide triphosphate hydrolases"/>
    <property type="match status" value="1"/>
</dbReference>
<dbReference type="InterPro" id="IPR027417">
    <property type="entry name" value="P-loop_NTPase"/>
</dbReference>
<gene>
    <name evidence="1" type="ORF">ATE48_14025</name>
</gene>